<sequence length="556" mass="61333">MTRKHVAVDRDKEVFPETEAWSSQWLCTFSVLMFAIAFALSGQMFPRFVHSQCTSEKGMCTSFHRIIQAMSIPTVGDVQRQMPKPDQMKNVVKYKGPNSNQAVLKQAATNSELQKAVEAGDAEMMKAILRYGSVKRCVNVNAPLWPKRERMLHLAARKGFRDVCILLLEAKAEIDAEEICDGKHPIHEACKHGHYDVCELLLDRKAHIEEATFTGMRPLHWAASEGHADICDMLLDRKAVLYATSGDTREAIHHAAANGHADVIETLCRRGARPDVEAGGHRPLHLACLNGQCGHVAAVKALLDYGALSSLEDFGSNGTLRRCQGTDIEALVRRIGQLNLQVDEAEEMDDMGQHEEAREAYIEVLTSFDELGMIRSAESLRTSMPGACTCPFPLMKLDLVTQDGLACAQCVEEFCPAVSGDASTCSESACECQDPSWPRIDVGSERPCWQCVRPHVDMTLRSAGADETCLHIVEDADGMQLASSNSSSCTVFRFNGSSILAKAYNSCLWWADTWKLVPCASKSLKFAQRALPKEEADSQATCKADVCYAVDVNFYC</sequence>
<evidence type="ECO:0000256" key="1">
    <source>
        <dbReference type="ARBA" id="ARBA00022737"/>
    </source>
</evidence>
<name>A0A1Q9DSP2_SYMMI</name>
<evidence type="ECO:0000256" key="2">
    <source>
        <dbReference type="ARBA" id="ARBA00023043"/>
    </source>
</evidence>
<dbReference type="SMART" id="SM00248">
    <property type="entry name" value="ANK"/>
    <property type="match status" value="6"/>
</dbReference>
<feature type="repeat" description="ANK" evidence="3">
    <location>
        <begin position="181"/>
        <end position="213"/>
    </location>
</feature>
<organism evidence="5 6">
    <name type="scientific">Symbiodinium microadriaticum</name>
    <name type="common">Dinoflagellate</name>
    <name type="synonym">Zooxanthella microadriatica</name>
    <dbReference type="NCBI Taxonomy" id="2951"/>
    <lineage>
        <taxon>Eukaryota</taxon>
        <taxon>Sar</taxon>
        <taxon>Alveolata</taxon>
        <taxon>Dinophyceae</taxon>
        <taxon>Suessiales</taxon>
        <taxon>Symbiodiniaceae</taxon>
        <taxon>Symbiodinium</taxon>
    </lineage>
</organism>
<dbReference type="PROSITE" id="PS50088">
    <property type="entry name" value="ANK_REPEAT"/>
    <property type="match status" value="4"/>
</dbReference>
<keyword evidence="1" id="KW-0677">Repeat</keyword>
<dbReference type="Gene3D" id="1.25.40.20">
    <property type="entry name" value="Ankyrin repeat-containing domain"/>
    <property type="match status" value="2"/>
</dbReference>
<reference evidence="5 6" key="1">
    <citation type="submission" date="2016-02" db="EMBL/GenBank/DDBJ databases">
        <title>Genome analysis of coral dinoflagellate symbionts highlights evolutionary adaptations to a symbiotic lifestyle.</title>
        <authorList>
            <person name="Aranda M."/>
            <person name="Li Y."/>
            <person name="Liew Y.J."/>
            <person name="Baumgarten S."/>
            <person name="Simakov O."/>
            <person name="Wilson M."/>
            <person name="Piel J."/>
            <person name="Ashoor H."/>
            <person name="Bougouffa S."/>
            <person name="Bajic V.B."/>
            <person name="Ryu T."/>
            <person name="Ravasi T."/>
            <person name="Bayer T."/>
            <person name="Micklem G."/>
            <person name="Kim H."/>
            <person name="Bhak J."/>
            <person name="Lajeunesse T.C."/>
            <person name="Voolstra C.R."/>
        </authorList>
    </citation>
    <scope>NUCLEOTIDE SEQUENCE [LARGE SCALE GENOMIC DNA]</scope>
    <source>
        <strain evidence="5 6">CCMP2467</strain>
    </source>
</reference>
<gene>
    <name evidence="5" type="primary">Ank2</name>
    <name evidence="5" type="ORF">AK812_SmicGene19336</name>
</gene>
<accession>A0A1Q9DSP2</accession>
<keyword evidence="2 3" id="KW-0040">ANK repeat</keyword>
<evidence type="ECO:0000313" key="5">
    <source>
        <dbReference type="EMBL" id="OLP98195.1"/>
    </source>
</evidence>
<dbReference type="AlphaFoldDB" id="A0A1Q9DSP2"/>
<dbReference type="PANTHER" id="PTHR24198">
    <property type="entry name" value="ANKYRIN REPEAT AND PROTEIN KINASE DOMAIN-CONTAINING PROTEIN"/>
    <property type="match status" value="1"/>
</dbReference>
<keyword evidence="4" id="KW-0812">Transmembrane</keyword>
<dbReference type="OrthoDB" id="434830at2759"/>
<feature type="repeat" description="ANK" evidence="3">
    <location>
        <begin position="279"/>
        <end position="314"/>
    </location>
</feature>
<feature type="transmembrane region" description="Helical" evidence="4">
    <location>
        <begin position="20"/>
        <end position="40"/>
    </location>
</feature>
<proteinExistence type="predicted"/>
<feature type="repeat" description="ANK" evidence="3">
    <location>
        <begin position="214"/>
        <end position="246"/>
    </location>
</feature>
<dbReference type="InterPro" id="IPR002110">
    <property type="entry name" value="Ankyrin_rpt"/>
</dbReference>
<dbReference type="PROSITE" id="PS50297">
    <property type="entry name" value="ANK_REP_REGION"/>
    <property type="match status" value="4"/>
</dbReference>
<protein>
    <submittedName>
        <fullName evidence="5">Ankyrin-2</fullName>
    </submittedName>
</protein>
<evidence type="ECO:0000313" key="6">
    <source>
        <dbReference type="Proteomes" id="UP000186817"/>
    </source>
</evidence>
<dbReference type="InterPro" id="IPR036770">
    <property type="entry name" value="Ankyrin_rpt-contain_sf"/>
</dbReference>
<evidence type="ECO:0000256" key="3">
    <source>
        <dbReference type="PROSITE-ProRule" id="PRU00023"/>
    </source>
</evidence>
<dbReference type="EMBL" id="LSRX01000404">
    <property type="protein sequence ID" value="OLP98195.1"/>
    <property type="molecule type" value="Genomic_DNA"/>
</dbReference>
<keyword evidence="6" id="KW-1185">Reference proteome</keyword>
<keyword evidence="4" id="KW-1133">Transmembrane helix</keyword>
<dbReference type="Proteomes" id="UP000186817">
    <property type="component" value="Unassembled WGS sequence"/>
</dbReference>
<dbReference type="PANTHER" id="PTHR24198:SF165">
    <property type="entry name" value="ANKYRIN REPEAT-CONTAINING PROTEIN-RELATED"/>
    <property type="match status" value="1"/>
</dbReference>
<dbReference type="SUPFAM" id="SSF48403">
    <property type="entry name" value="Ankyrin repeat"/>
    <property type="match status" value="1"/>
</dbReference>
<feature type="repeat" description="ANK" evidence="3">
    <location>
        <begin position="247"/>
        <end position="279"/>
    </location>
</feature>
<keyword evidence="4" id="KW-0472">Membrane</keyword>
<evidence type="ECO:0000256" key="4">
    <source>
        <dbReference type="SAM" id="Phobius"/>
    </source>
</evidence>
<dbReference type="Pfam" id="PF12796">
    <property type="entry name" value="Ank_2"/>
    <property type="match status" value="2"/>
</dbReference>
<comment type="caution">
    <text evidence="5">The sequence shown here is derived from an EMBL/GenBank/DDBJ whole genome shotgun (WGS) entry which is preliminary data.</text>
</comment>